<evidence type="ECO:0000313" key="3">
    <source>
        <dbReference type="Proteomes" id="UP000070080"/>
    </source>
</evidence>
<dbReference type="InterPro" id="IPR000073">
    <property type="entry name" value="AB_hydrolase_1"/>
</dbReference>
<dbReference type="InterPro" id="IPR050266">
    <property type="entry name" value="AB_hydrolase_sf"/>
</dbReference>
<name>A0A133YGN1_9FIRM</name>
<dbReference type="GO" id="GO:0016020">
    <property type="term" value="C:membrane"/>
    <property type="evidence" value="ECO:0007669"/>
    <property type="project" value="TreeGrafter"/>
</dbReference>
<dbReference type="Gene3D" id="3.40.50.1820">
    <property type="entry name" value="alpha/beta hydrolase"/>
    <property type="match status" value="1"/>
</dbReference>
<dbReference type="PANTHER" id="PTHR43798">
    <property type="entry name" value="MONOACYLGLYCEROL LIPASE"/>
    <property type="match status" value="1"/>
</dbReference>
<dbReference type="STRING" id="1497955.HMPREF1872_00338"/>
<organism evidence="2 3">
    <name type="scientific">Amygdalobacter nucleatus</name>
    <dbReference type="NCBI Taxonomy" id="3029274"/>
    <lineage>
        <taxon>Bacteria</taxon>
        <taxon>Bacillati</taxon>
        <taxon>Bacillota</taxon>
        <taxon>Clostridia</taxon>
        <taxon>Eubacteriales</taxon>
        <taxon>Oscillospiraceae</taxon>
        <taxon>Amygdalobacter</taxon>
    </lineage>
</organism>
<dbReference type="AlphaFoldDB" id="A0A133YGN1"/>
<dbReference type="Proteomes" id="UP000070080">
    <property type="component" value="Unassembled WGS sequence"/>
</dbReference>
<sequence length="249" mass="28184">MKNKHQEQAHLAEGKSCILFVHGILSSPSYFNSLIADLPSNLNYLNVLLPGHGASLSEFSSVGMSDWDDYCAKKLKYLRALYENIVVVGHSMGNLLLIDELIKDKSNISGAVLIDVPLIGHVTKSGIDVMLKAVFDAEKKNDSIDLSVKYNKSIQIEHYYDLPYFLPNFIQLLWKMHQVRMHMANMDVESDVFQSEEDELVSDLSNRYIEQNKRASLHTMPNVGHFYIPDAERAKIAAAIMKYYNKGEA</sequence>
<protein>
    <recommendedName>
        <fullName evidence="1">AB hydrolase-1 domain-containing protein</fullName>
    </recommendedName>
</protein>
<reference evidence="3" key="1">
    <citation type="submission" date="2016-01" db="EMBL/GenBank/DDBJ databases">
        <authorList>
            <person name="Mitreva M."/>
            <person name="Pepin K.H."/>
            <person name="Mihindukulasuriya K.A."/>
            <person name="Fulton R."/>
            <person name="Fronick C."/>
            <person name="O'Laughlin M."/>
            <person name="Miner T."/>
            <person name="Herter B."/>
            <person name="Rosa B.A."/>
            <person name="Cordes M."/>
            <person name="Tomlinson C."/>
            <person name="Wollam A."/>
            <person name="Palsikar V.B."/>
            <person name="Mardis E.R."/>
            <person name="Wilson R.K."/>
        </authorList>
    </citation>
    <scope>NUCLEOTIDE SEQUENCE [LARGE SCALE GENOMIC DNA]</scope>
    <source>
        <strain evidence="3">KA00274</strain>
    </source>
</reference>
<dbReference type="Pfam" id="PF12697">
    <property type="entry name" value="Abhydrolase_6"/>
    <property type="match status" value="1"/>
</dbReference>
<dbReference type="EMBL" id="LSCV01000003">
    <property type="protein sequence ID" value="KXB42355.1"/>
    <property type="molecule type" value="Genomic_DNA"/>
</dbReference>
<dbReference type="PANTHER" id="PTHR43798:SF33">
    <property type="entry name" value="HYDROLASE, PUTATIVE (AFU_ORTHOLOGUE AFUA_2G14860)-RELATED"/>
    <property type="match status" value="1"/>
</dbReference>
<dbReference type="SUPFAM" id="SSF53474">
    <property type="entry name" value="alpha/beta-Hydrolases"/>
    <property type="match status" value="1"/>
</dbReference>
<evidence type="ECO:0000259" key="1">
    <source>
        <dbReference type="Pfam" id="PF12697"/>
    </source>
</evidence>
<evidence type="ECO:0000313" key="2">
    <source>
        <dbReference type="EMBL" id="KXB42355.1"/>
    </source>
</evidence>
<dbReference type="InterPro" id="IPR029058">
    <property type="entry name" value="AB_hydrolase_fold"/>
</dbReference>
<keyword evidence="3" id="KW-1185">Reference proteome</keyword>
<dbReference type="RefSeq" id="WP_066713102.1">
    <property type="nucleotide sequence ID" value="NZ_JARFNM010000001.1"/>
</dbReference>
<gene>
    <name evidence="2" type="ORF">HMPREF1872_00338</name>
</gene>
<accession>A0A133YGN1</accession>
<feature type="domain" description="AB hydrolase-1" evidence="1">
    <location>
        <begin position="18"/>
        <end position="235"/>
    </location>
</feature>
<dbReference type="OrthoDB" id="9775557at2"/>
<proteinExistence type="predicted"/>
<comment type="caution">
    <text evidence="2">The sequence shown here is derived from an EMBL/GenBank/DDBJ whole genome shotgun (WGS) entry which is preliminary data.</text>
</comment>